<accession>A0A211ZL71</accession>
<gene>
    <name evidence="1" type="ORF">BWR60_16475</name>
</gene>
<evidence type="ECO:0000313" key="1">
    <source>
        <dbReference type="EMBL" id="OWJ66019.1"/>
    </source>
</evidence>
<comment type="caution">
    <text evidence="1">The sequence shown here is derived from an EMBL/GenBank/DDBJ whole genome shotgun (WGS) entry which is preliminary data.</text>
</comment>
<organism evidence="1 2">
    <name type="scientific">Inquilinus limosus</name>
    <dbReference type="NCBI Taxonomy" id="171674"/>
    <lineage>
        <taxon>Bacteria</taxon>
        <taxon>Pseudomonadati</taxon>
        <taxon>Pseudomonadota</taxon>
        <taxon>Alphaproteobacteria</taxon>
        <taxon>Rhodospirillales</taxon>
        <taxon>Rhodospirillaceae</taxon>
        <taxon>Inquilinus</taxon>
    </lineage>
</organism>
<reference evidence="2" key="1">
    <citation type="submission" date="2017-05" db="EMBL/GenBank/DDBJ databases">
        <authorList>
            <person name="Macchi M."/>
            <person name="Festa S."/>
            <person name="Coppotelli B.M."/>
            <person name="Morelli I.S."/>
        </authorList>
    </citation>
    <scope>NUCLEOTIDE SEQUENCE [LARGE SCALE GENOMIC DNA]</scope>
    <source>
        <strain evidence="2">I</strain>
    </source>
</reference>
<dbReference type="Proteomes" id="UP000196655">
    <property type="component" value="Unassembled WGS sequence"/>
</dbReference>
<evidence type="ECO:0000313" key="2">
    <source>
        <dbReference type="Proteomes" id="UP000196655"/>
    </source>
</evidence>
<dbReference type="EMBL" id="NHON01000029">
    <property type="protein sequence ID" value="OWJ66019.1"/>
    <property type="molecule type" value="Genomic_DNA"/>
</dbReference>
<protein>
    <submittedName>
        <fullName evidence="1">Uncharacterized protein</fullName>
    </submittedName>
</protein>
<sequence>MTISIAAVTFLPSSIVVDVEIFNPGVYRRRLNPFGTLLLTDDRGRSYPFLPPPDNPEMQIAPQSHVVGRLVFLGGVDWQARMLRLTINHPFGSPTDRMSTTPLLQFTLPAEPRS</sequence>
<dbReference type="AlphaFoldDB" id="A0A211ZL71"/>
<proteinExistence type="predicted"/>
<keyword evidence="2" id="KW-1185">Reference proteome</keyword>
<name>A0A211ZL71_9PROT</name>